<dbReference type="Proteomes" id="UP000789342">
    <property type="component" value="Unassembled WGS sequence"/>
</dbReference>
<comment type="caution">
    <text evidence="1">The sequence shown here is derived from an EMBL/GenBank/DDBJ whole genome shotgun (WGS) entry which is preliminary data.</text>
</comment>
<accession>A0A9N9ABJ4</accession>
<protein>
    <submittedName>
        <fullName evidence="1">5640_t:CDS:1</fullName>
    </submittedName>
</protein>
<dbReference type="AlphaFoldDB" id="A0A9N9ABJ4"/>
<dbReference type="EMBL" id="CAJVPV010002297">
    <property type="protein sequence ID" value="CAG8522983.1"/>
    <property type="molecule type" value="Genomic_DNA"/>
</dbReference>
<reference evidence="1" key="1">
    <citation type="submission" date="2021-06" db="EMBL/GenBank/DDBJ databases">
        <authorList>
            <person name="Kallberg Y."/>
            <person name="Tangrot J."/>
            <person name="Rosling A."/>
        </authorList>
    </citation>
    <scope>NUCLEOTIDE SEQUENCE</scope>
    <source>
        <strain evidence="1">CL551</strain>
    </source>
</reference>
<evidence type="ECO:0000313" key="1">
    <source>
        <dbReference type="EMBL" id="CAG8522983.1"/>
    </source>
</evidence>
<dbReference type="OrthoDB" id="153872at2759"/>
<organism evidence="1 2">
    <name type="scientific">Acaulospora morrowiae</name>
    <dbReference type="NCBI Taxonomy" id="94023"/>
    <lineage>
        <taxon>Eukaryota</taxon>
        <taxon>Fungi</taxon>
        <taxon>Fungi incertae sedis</taxon>
        <taxon>Mucoromycota</taxon>
        <taxon>Glomeromycotina</taxon>
        <taxon>Glomeromycetes</taxon>
        <taxon>Diversisporales</taxon>
        <taxon>Acaulosporaceae</taxon>
        <taxon>Acaulospora</taxon>
    </lineage>
</organism>
<keyword evidence="2" id="KW-1185">Reference proteome</keyword>
<feature type="non-terminal residue" evidence="1">
    <location>
        <position position="1"/>
    </location>
</feature>
<name>A0A9N9ABJ4_9GLOM</name>
<proteinExistence type="predicted"/>
<sequence length="94" mass="11269">MQECKQAFEKDLFNKELAQNNNITRVPDKLRYDGSTDRWQRVMQKIPRKANQLFQKRKEGLDKIFEKQRTLISELSELDANLQKKQKDLEVETN</sequence>
<evidence type="ECO:0000313" key="2">
    <source>
        <dbReference type="Proteomes" id="UP000789342"/>
    </source>
</evidence>
<gene>
    <name evidence="1" type="ORF">AMORRO_LOCUS4298</name>
</gene>